<organism evidence="9 10">
    <name type="scientific">Allosphingosinicella ginsenosidimutans</name>
    <dbReference type="NCBI Taxonomy" id="1176539"/>
    <lineage>
        <taxon>Bacteria</taxon>
        <taxon>Pseudomonadati</taxon>
        <taxon>Pseudomonadota</taxon>
        <taxon>Alphaproteobacteria</taxon>
        <taxon>Sphingomonadales</taxon>
        <taxon>Sphingomonadaceae</taxon>
        <taxon>Allosphingosinicella</taxon>
    </lineage>
</organism>
<evidence type="ECO:0000259" key="7">
    <source>
        <dbReference type="PROSITE" id="PS51898"/>
    </source>
</evidence>
<dbReference type="PROSITE" id="PS51900">
    <property type="entry name" value="CB"/>
    <property type="match status" value="1"/>
</dbReference>
<dbReference type="OrthoDB" id="5464621at2"/>
<evidence type="ECO:0000256" key="4">
    <source>
        <dbReference type="ARBA" id="ARBA00023172"/>
    </source>
</evidence>
<dbReference type="InterPro" id="IPR013762">
    <property type="entry name" value="Integrase-like_cat_sf"/>
</dbReference>
<evidence type="ECO:0000256" key="5">
    <source>
        <dbReference type="PROSITE-ProRule" id="PRU01248"/>
    </source>
</evidence>
<proteinExistence type="inferred from homology"/>
<dbReference type="GO" id="GO:0003677">
    <property type="term" value="F:DNA binding"/>
    <property type="evidence" value="ECO:0007669"/>
    <property type="project" value="UniProtKB-UniRule"/>
</dbReference>
<dbReference type="PROSITE" id="PS51898">
    <property type="entry name" value="TYR_RECOMBINASE"/>
    <property type="match status" value="1"/>
</dbReference>
<evidence type="ECO:0000256" key="6">
    <source>
        <dbReference type="SAM" id="MobiDB-lite"/>
    </source>
</evidence>
<feature type="region of interest" description="Disordered" evidence="6">
    <location>
        <begin position="336"/>
        <end position="355"/>
    </location>
</feature>
<comment type="similarity">
    <text evidence="1">Belongs to the 'phage' integrase family.</text>
</comment>
<name>A0A5C6TU23_9SPHN</name>
<keyword evidence="10" id="KW-1185">Reference proteome</keyword>
<dbReference type="GO" id="GO:0015074">
    <property type="term" value="P:DNA integration"/>
    <property type="evidence" value="ECO:0007669"/>
    <property type="project" value="UniProtKB-KW"/>
</dbReference>
<feature type="compositionally biased region" description="Basic and acidic residues" evidence="6">
    <location>
        <begin position="345"/>
        <end position="355"/>
    </location>
</feature>
<feature type="domain" description="Tyr recombinase" evidence="7">
    <location>
        <begin position="159"/>
        <end position="337"/>
    </location>
</feature>
<keyword evidence="3 5" id="KW-0238">DNA-binding</keyword>
<dbReference type="SUPFAM" id="SSF56349">
    <property type="entry name" value="DNA breaking-rejoining enzymes"/>
    <property type="match status" value="1"/>
</dbReference>
<dbReference type="Gene3D" id="1.10.150.130">
    <property type="match status" value="1"/>
</dbReference>
<keyword evidence="2" id="KW-0229">DNA integration</keyword>
<evidence type="ECO:0000256" key="2">
    <source>
        <dbReference type="ARBA" id="ARBA00022908"/>
    </source>
</evidence>
<evidence type="ECO:0000256" key="3">
    <source>
        <dbReference type="ARBA" id="ARBA00023125"/>
    </source>
</evidence>
<dbReference type="InterPro" id="IPR044068">
    <property type="entry name" value="CB"/>
</dbReference>
<accession>A0A5C6TU23</accession>
<comment type="caution">
    <text evidence="9">The sequence shown here is derived from an EMBL/GenBank/DDBJ whole genome shotgun (WGS) entry which is preliminary data.</text>
</comment>
<dbReference type="InterPro" id="IPR010998">
    <property type="entry name" value="Integrase_recombinase_N"/>
</dbReference>
<evidence type="ECO:0000259" key="8">
    <source>
        <dbReference type="PROSITE" id="PS51900"/>
    </source>
</evidence>
<dbReference type="PANTHER" id="PTHR30349">
    <property type="entry name" value="PHAGE INTEGRASE-RELATED"/>
    <property type="match status" value="1"/>
</dbReference>
<evidence type="ECO:0000256" key="1">
    <source>
        <dbReference type="ARBA" id="ARBA00008857"/>
    </source>
</evidence>
<dbReference type="PANTHER" id="PTHR30349:SF64">
    <property type="entry name" value="PROPHAGE INTEGRASE INTD-RELATED"/>
    <property type="match status" value="1"/>
</dbReference>
<dbReference type="InterPro" id="IPR002104">
    <property type="entry name" value="Integrase_catalytic"/>
</dbReference>
<sequence length="355" mass="41016">MRGLYKRNGIYWARFKLRGHEYRESLRTRSLTLAERRLKALKERVEETAYFGGVDPVTWKKAVVSWAKAWTSLGIKGATGNRYLTSIAQLRPWLDPKSVHEIDAGLLKSIVAARRKLVSNATVRRDLTAISSVLGHCCDEGWIEENPAHMMDRSRFKEKLVKIILPRPDSIARAFAERSRFMDMAELSLETGMRQEEVASLEHDRVDRKRMSISLEHTKSGVREVPLTARAVTIIDRQPQFLRSPYVFWRGDGERFQNVDAQFYATIKRVAQKASRSGASFRRFRFHDLRHLFAVLYLRNRRGTIYDLQMVLGHSSVTTTERYLDHLTPEEKHWATHGVSQNAAQDERFEEGKAG</sequence>
<dbReference type="AlphaFoldDB" id="A0A5C6TU23"/>
<dbReference type="Gene3D" id="1.10.443.10">
    <property type="entry name" value="Intergrase catalytic core"/>
    <property type="match status" value="1"/>
</dbReference>
<dbReference type="InterPro" id="IPR050090">
    <property type="entry name" value="Tyrosine_recombinase_XerCD"/>
</dbReference>
<evidence type="ECO:0000313" key="10">
    <source>
        <dbReference type="Proteomes" id="UP000321249"/>
    </source>
</evidence>
<dbReference type="CDD" id="cd00796">
    <property type="entry name" value="INT_Rci_Hp1_C"/>
    <property type="match status" value="1"/>
</dbReference>
<feature type="domain" description="Core-binding (CB)" evidence="8">
    <location>
        <begin position="61"/>
        <end position="138"/>
    </location>
</feature>
<protein>
    <submittedName>
        <fullName evidence="9">Integrase</fullName>
    </submittedName>
</protein>
<evidence type="ECO:0000313" key="9">
    <source>
        <dbReference type="EMBL" id="TXC63719.1"/>
    </source>
</evidence>
<keyword evidence="4" id="KW-0233">DNA recombination</keyword>
<dbReference type="Proteomes" id="UP000321249">
    <property type="component" value="Unassembled WGS sequence"/>
</dbReference>
<dbReference type="InterPro" id="IPR011010">
    <property type="entry name" value="DNA_brk_join_enz"/>
</dbReference>
<dbReference type="GO" id="GO:0006310">
    <property type="term" value="P:DNA recombination"/>
    <property type="evidence" value="ECO:0007669"/>
    <property type="project" value="UniProtKB-KW"/>
</dbReference>
<dbReference type="EMBL" id="VOQQ01000001">
    <property type="protein sequence ID" value="TXC63719.1"/>
    <property type="molecule type" value="Genomic_DNA"/>
</dbReference>
<reference evidence="9 10" key="1">
    <citation type="journal article" date="2015" name="J. Microbiol.">
        <title>Sphingosinicella ginsenosidimutans sp. nov., with ginsenoside converting activity.</title>
        <authorList>
            <person name="Kim J.K."/>
            <person name="Kang M.S."/>
            <person name="Park S.C."/>
            <person name="Kim K.M."/>
            <person name="Choi K."/>
            <person name="Yoon M.H."/>
            <person name="Im W.T."/>
        </authorList>
    </citation>
    <scope>NUCLEOTIDE SEQUENCE [LARGE SCALE GENOMIC DNA]</scope>
    <source>
        <strain evidence="9 10">BS-11</strain>
    </source>
</reference>
<gene>
    <name evidence="9" type="ORF">FRZ32_08635</name>
</gene>
<dbReference type="Pfam" id="PF00589">
    <property type="entry name" value="Phage_integrase"/>
    <property type="match status" value="1"/>
</dbReference>